<comment type="similarity">
    <text evidence="1 2">Belongs to the arylamine N-acetyltransferase family.</text>
</comment>
<keyword evidence="3" id="KW-0808">Transferase</keyword>
<comment type="caution">
    <text evidence="3">The sequence shown here is derived from an EMBL/GenBank/DDBJ whole genome shotgun (WGS) entry which is preliminary data.</text>
</comment>
<protein>
    <submittedName>
        <fullName evidence="3">Arylamine N-acetyltransferase</fullName>
    </submittedName>
</protein>
<name>A0A3E0ILV5_9STAP</name>
<dbReference type="RefSeq" id="WP_116095196.1">
    <property type="nucleotide sequence ID" value="NZ_QKXN01000123.1"/>
</dbReference>
<accession>A0A3E0ILV5</accession>
<evidence type="ECO:0000256" key="1">
    <source>
        <dbReference type="ARBA" id="ARBA00006547"/>
    </source>
</evidence>
<dbReference type="PRINTS" id="PR01543">
    <property type="entry name" value="ANATRNSFRASE"/>
</dbReference>
<dbReference type="Gene3D" id="3.30.2140.20">
    <property type="match status" value="1"/>
</dbReference>
<evidence type="ECO:0000313" key="3">
    <source>
        <dbReference type="EMBL" id="REH90888.1"/>
    </source>
</evidence>
<dbReference type="InterPro" id="IPR053710">
    <property type="entry name" value="Arylamine_NAT_domain_sf"/>
</dbReference>
<dbReference type="InterPro" id="IPR001447">
    <property type="entry name" value="Arylamine_N-AcTrfase"/>
</dbReference>
<evidence type="ECO:0000256" key="2">
    <source>
        <dbReference type="RuleBase" id="RU003452"/>
    </source>
</evidence>
<reference evidence="3 4" key="1">
    <citation type="journal article" date="2018" name="Vet. Microbiol.">
        <title>Characterisation of Staphylococcus felis isolated from cats using whole genome sequencing.</title>
        <authorList>
            <person name="Worthing K."/>
            <person name="Pang S."/>
            <person name="Trott D.J."/>
            <person name="Abraham S."/>
            <person name="Coombs G.W."/>
            <person name="Jordan D."/>
            <person name="McIntyre L."/>
            <person name="Davies M.R."/>
            <person name="Norris J."/>
        </authorList>
    </citation>
    <scope>NUCLEOTIDE SEQUENCE [LARGE SCALE GENOMIC DNA]</scope>
    <source>
        <strain evidence="3 4">F9</strain>
    </source>
</reference>
<dbReference type="PANTHER" id="PTHR11786">
    <property type="entry name" value="N-HYDROXYARYLAMINE O-ACETYLTRANSFERASE"/>
    <property type="match status" value="1"/>
</dbReference>
<dbReference type="InterPro" id="IPR038765">
    <property type="entry name" value="Papain-like_cys_pep_sf"/>
</dbReference>
<sequence length="259" mass="29832">MDFTEFEKKLNINDSPHFNHTVPELNKLIQQFMLEIPFENIDVQNGVPISTAIEDIYDKVVTRNRGGFCYELNGLFKAYLDAKGFETIQLAATVHAPDGTQSLAGSHLTLAVKIDETYYIADVGFGDLPMQSLQVTRNKDVSVHDVNGEYRAILKGNQIYVQKCENRQWVTQYEAPFKDQPSEAFTEMIHYNQNHPDSIFVQRLIVTKPTQEGRVTMSNENMTIQKQGNKYKEAVTSKNYRQLLKHYFNIDEQVVRLEE</sequence>
<gene>
    <name evidence="3" type="ORF">DOS83_12010</name>
</gene>
<dbReference type="SUPFAM" id="SSF54001">
    <property type="entry name" value="Cysteine proteinases"/>
    <property type="match status" value="1"/>
</dbReference>
<dbReference type="GO" id="GO:0016407">
    <property type="term" value="F:acetyltransferase activity"/>
    <property type="evidence" value="ECO:0007669"/>
    <property type="project" value="InterPro"/>
</dbReference>
<dbReference type="PANTHER" id="PTHR11786:SF0">
    <property type="entry name" value="ARYLAMINE N-ACETYLTRANSFERASE 4-RELATED"/>
    <property type="match status" value="1"/>
</dbReference>
<evidence type="ECO:0000313" key="4">
    <source>
        <dbReference type="Proteomes" id="UP000256562"/>
    </source>
</evidence>
<dbReference type="OrthoDB" id="7181050at2"/>
<dbReference type="EMBL" id="QKXQ01000578">
    <property type="protein sequence ID" value="REH90888.1"/>
    <property type="molecule type" value="Genomic_DNA"/>
</dbReference>
<dbReference type="AlphaFoldDB" id="A0A3E0ILV5"/>
<organism evidence="3 4">
    <name type="scientific">Staphylococcus felis</name>
    <dbReference type="NCBI Taxonomy" id="46127"/>
    <lineage>
        <taxon>Bacteria</taxon>
        <taxon>Bacillati</taxon>
        <taxon>Bacillota</taxon>
        <taxon>Bacilli</taxon>
        <taxon>Bacillales</taxon>
        <taxon>Staphylococcaceae</taxon>
        <taxon>Staphylococcus</taxon>
    </lineage>
</organism>
<dbReference type="Proteomes" id="UP000256562">
    <property type="component" value="Unassembled WGS sequence"/>
</dbReference>
<proteinExistence type="inferred from homology"/>
<dbReference type="Pfam" id="PF00797">
    <property type="entry name" value="Acetyltransf_2"/>
    <property type="match status" value="1"/>
</dbReference>